<dbReference type="PANTHER" id="PTHR42648:SF11">
    <property type="entry name" value="TRANSPOSON TY4-P GAG-POL POLYPROTEIN"/>
    <property type="match status" value="1"/>
</dbReference>
<dbReference type="GO" id="GO:0003676">
    <property type="term" value="F:nucleic acid binding"/>
    <property type="evidence" value="ECO:0007669"/>
    <property type="project" value="InterPro"/>
</dbReference>
<evidence type="ECO:0000256" key="1">
    <source>
        <dbReference type="ARBA" id="ARBA00022722"/>
    </source>
</evidence>
<dbReference type="GO" id="GO:0015074">
    <property type="term" value="P:DNA integration"/>
    <property type="evidence" value="ECO:0007669"/>
    <property type="project" value="UniProtKB-KW"/>
</dbReference>
<dbReference type="GO" id="GO:0006310">
    <property type="term" value="P:DNA recombination"/>
    <property type="evidence" value="ECO:0007669"/>
    <property type="project" value="UniProtKB-KW"/>
</dbReference>
<dbReference type="Gene3D" id="3.30.420.10">
    <property type="entry name" value="Ribonuclease H-like superfamily/Ribonuclease H"/>
    <property type="match status" value="1"/>
</dbReference>
<evidence type="ECO:0000256" key="5">
    <source>
        <dbReference type="ARBA" id="ARBA00022842"/>
    </source>
</evidence>
<protein>
    <recommendedName>
        <fullName evidence="10">Retroviral polymerase SH3-like domain-containing protein</fullName>
    </recommendedName>
</protein>
<keyword evidence="8" id="KW-0548">Nucleotidyltransferase</keyword>
<dbReference type="InParanoid" id="A0A1X7VYP8"/>
<dbReference type="GO" id="GO:0004519">
    <property type="term" value="F:endonuclease activity"/>
    <property type="evidence" value="ECO:0007669"/>
    <property type="project" value="UniProtKB-KW"/>
</dbReference>
<organism evidence="11">
    <name type="scientific">Amphimedon queenslandica</name>
    <name type="common">Sponge</name>
    <dbReference type="NCBI Taxonomy" id="400682"/>
    <lineage>
        <taxon>Eukaryota</taxon>
        <taxon>Metazoa</taxon>
        <taxon>Porifera</taxon>
        <taxon>Demospongiae</taxon>
        <taxon>Heteroscleromorpha</taxon>
        <taxon>Haplosclerida</taxon>
        <taxon>Niphatidae</taxon>
        <taxon>Amphimedon</taxon>
    </lineage>
</organism>
<evidence type="ECO:0000259" key="10">
    <source>
        <dbReference type="Pfam" id="PF25597"/>
    </source>
</evidence>
<feature type="domain" description="Retroviral polymerase SH3-like" evidence="10">
    <location>
        <begin position="59"/>
        <end position="90"/>
    </location>
</feature>
<dbReference type="EnsemblMetazoa" id="Aqu2.1.44614_001">
    <property type="protein sequence ID" value="Aqu2.1.44614_001"/>
    <property type="gene ID" value="Aqu2.1.44614"/>
</dbReference>
<sequence length="92" mass="10416">MVCSMLASSKLPKKFWAEAISTAVYIRNQCPTEVLPDKTPFQALTGVKPEVGLLKVFGCAAYQHIPKDERQKLDSKSQKCILMRYADQKKRI</sequence>
<keyword evidence="9" id="KW-0233">DNA recombination</keyword>
<keyword evidence="8" id="KW-0808">Transferase</keyword>
<dbReference type="PANTHER" id="PTHR42648">
    <property type="entry name" value="TRANSPOSASE, PUTATIVE-RELATED"/>
    <property type="match status" value="1"/>
</dbReference>
<evidence type="ECO:0000256" key="4">
    <source>
        <dbReference type="ARBA" id="ARBA00022801"/>
    </source>
</evidence>
<dbReference type="SUPFAM" id="SSF53098">
    <property type="entry name" value="Ribonuclease H-like"/>
    <property type="match status" value="1"/>
</dbReference>
<keyword evidence="2" id="KW-0479">Metal-binding</keyword>
<dbReference type="InterPro" id="IPR057670">
    <property type="entry name" value="SH3_retrovirus"/>
</dbReference>
<evidence type="ECO:0000313" key="11">
    <source>
        <dbReference type="EnsemblMetazoa" id="Aqu2.1.44614_001"/>
    </source>
</evidence>
<dbReference type="GO" id="GO:0003964">
    <property type="term" value="F:RNA-directed DNA polymerase activity"/>
    <property type="evidence" value="ECO:0007669"/>
    <property type="project" value="UniProtKB-KW"/>
</dbReference>
<keyword evidence="7" id="KW-0695">RNA-directed DNA polymerase</keyword>
<evidence type="ECO:0000256" key="6">
    <source>
        <dbReference type="ARBA" id="ARBA00022908"/>
    </source>
</evidence>
<keyword evidence="6" id="KW-0229">DNA integration</keyword>
<evidence type="ECO:0000256" key="9">
    <source>
        <dbReference type="ARBA" id="ARBA00023172"/>
    </source>
</evidence>
<proteinExistence type="predicted"/>
<evidence type="ECO:0000256" key="3">
    <source>
        <dbReference type="ARBA" id="ARBA00022759"/>
    </source>
</evidence>
<keyword evidence="3" id="KW-0255">Endonuclease</keyword>
<dbReference type="InterPro" id="IPR012337">
    <property type="entry name" value="RNaseH-like_sf"/>
</dbReference>
<evidence type="ECO:0000256" key="2">
    <source>
        <dbReference type="ARBA" id="ARBA00022723"/>
    </source>
</evidence>
<accession>A0A1X7VYP8</accession>
<dbReference type="STRING" id="400682.A0A1X7VYP8"/>
<name>A0A1X7VYP8_AMPQE</name>
<dbReference type="InterPro" id="IPR039537">
    <property type="entry name" value="Retrotran_Ty1/copia-like"/>
</dbReference>
<dbReference type="GO" id="GO:0003887">
    <property type="term" value="F:DNA-directed DNA polymerase activity"/>
    <property type="evidence" value="ECO:0007669"/>
    <property type="project" value="UniProtKB-KW"/>
</dbReference>
<dbReference type="AlphaFoldDB" id="A0A1X7VYP8"/>
<reference evidence="11" key="1">
    <citation type="submission" date="2017-05" db="UniProtKB">
        <authorList>
            <consortium name="EnsemblMetazoa"/>
        </authorList>
    </citation>
    <scope>IDENTIFICATION</scope>
</reference>
<keyword evidence="5" id="KW-0460">Magnesium</keyword>
<keyword evidence="4" id="KW-0378">Hydrolase</keyword>
<dbReference type="Pfam" id="PF25597">
    <property type="entry name" value="SH3_retrovirus"/>
    <property type="match status" value="1"/>
</dbReference>
<dbReference type="InterPro" id="IPR036397">
    <property type="entry name" value="RNaseH_sf"/>
</dbReference>
<evidence type="ECO:0000256" key="8">
    <source>
        <dbReference type="ARBA" id="ARBA00022932"/>
    </source>
</evidence>
<dbReference type="GO" id="GO:0016787">
    <property type="term" value="F:hydrolase activity"/>
    <property type="evidence" value="ECO:0007669"/>
    <property type="project" value="UniProtKB-KW"/>
</dbReference>
<keyword evidence="1" id="KW-0540">Nuclease</keyword>
<dbReference type="GO" id="GO:0046872">
    <property type="term" value="F:metal ion binding"/>
    <property type="evidence" value="ECO:0007669"/>
    <property type="project" value="UniProtKB-KW"/>
</dbReference>
<evidence type="ECO:0000256" key="7">
    <source>
        <dbReference type="ARBA" id="ARBA00022918"/>
    </source>
</evidence>
<keyword evidence="8" id="KW-0239">DNA-directed DNA polymerase</keyword>